<dbReference type="EMBL" id="CR382139">
    <property type="protein sequence ID" value="CAG90090.2"/>
    <property type="molecule type" value="Genomic_DNA"/>
</dbReference>
<dbReference type="OrthoDB" id="4027301at2759"/>
<feature type="chain" id="PRO_5004271069" evidence="1">
    <location>
        <begin position="28"/>
        <end position="316"/>
    </location>
</feature>
<dbReference type="Proteomes" id="UP000000599">
    <property type="component" value="Chromosome G"/>
</dbReference>
<feature type="signal peptide" evidence="1">
    <location>
        <begin position="1"/>
        <end position="27"/>
    </location>
</feature>
<evidence type="ECO:0000313" key="2">
    <source>
        <dbReference type="EMBL" id="CAG90090.2"/>
    </source>
</evidence>
<gene>
    <name evidence="2" type="ordered locus">DEHA2G02288g</name>
</gene>
<keyword evidence="3" id="KW-1185">Reference proteome</keyword>
<evidence type="ECO:0000256" key="1">
    <source>
        <dbReference type="SAM" id="SignalP"/>
    </source>
</evidence>
<dbReference type="GeneID" id="2904508"/>
<proteinExistence type="predicted"/>
<organism evidence="2 3">
    <name type="scientific">Debaryomyces hansenii (strain ATCC 36239 / CBS 767 / BCRC 21394 / JCM 1990 / NBRC 0083 / IGC 2968)</name>
    <name type="common">Yeast</name>
    <name type="synonym">Torulaspora hansenii</name>
    <dbReference type="NCBI Taxonomy" id="284592"/>
    <lineage>
        <taxon>Eukaryota</taxon>
        <taxon>Fungi</taxon>
        <taxon>Dikarya</taxon>
        <taxon>Ascomycota</taxon>
        <taxon>Saccharomycotina</taxon>
        <taxon>Pichiomycetes</taxon>
        <taxon>Debaryomycetaceae</taxon>
        <taxon>Debaryomyces</taxon>
    </lineage>
</organism>
<sequence length="316" mass="36148">MRTEFTRPRFLFLYLSLGLLFTRRAIAINNKHPLSDLHTNALRKDFNDCMDTIENNNLKFHSCQGFSSIESCRCFFLKEVDHQCKSLGEKSSNYWYFEHQILTYCKNVHTTSYSVEIPSKTSGNNDFKFDNKLGINGSGSYGTDIFASGNTPEYYPPKPLGVDEPRMSDDNINLTHRLQKRWDAAATTLDFEEYYEKKKPNAMTINCKLMRSLKITASPTNHQMTQFSTTILVQNPTGTHTTSIEAILVLPKNKDQSQDQKHEKRLNINTVNATTNFTEVNVVYLSDASFFSQKLPLILLAASVLLSVIFFSSYTY</sequence>
<keyword evidence="1" id="KW-0732">Signal</keyword>
<dbReference type="VEuPathDB" id="FungiDB:DEHA2G02288g"/>
<protein>
    <submittedName>
        <fullName evidence="2">DEHA2G02288p</fullName>
    </submittedName>
</protein>
<dbReference type="OMA" id="AMTINCK"/>
<name>Q6BJH9_DEBHA</name>
<accession>Q6BJH9</accession>
<dbReference type="KEGG" id="dha:DEHA2G02288g"/>
<dbReference type="AlphaFoldDB" id="Q6BJH9"/>
<reference evidence="2 3" key="1">
    <citation type="journal article" date="2004" name="Nature">
        <title>Genome evolution in yeasts.</title>
        <authorList>
            <consortium name="Genolevures"/>
            <person name="Dujon B."/>
            <person name="Sherman D."/>
            <person name="Fischer G."/>
            <person name="Durrens P."/>
            <person name="Casaregola S."/>
            <person name="Lafontaine I."/>
            <person name="de Montigny J."/>
            <person name="Marck C."/>
            <person name="Neuveglise C."/>
            <person name="Talla E."/>
            <person name="Goffard N."/>
            <person name="Frangeul L."/>
            <person name="Aigle M."/>
            <person name="Anthouard V."/>
            <person name="Babour A."/>
            <person name="Barbe V."/>
            <person name="Barnay S."/>
            <person name="Blanchin S."/>
            <person name="Beckerich J.M."/>
            <person name="Beyne E."/>
            <person name="Bleykasten C."/>
            <person name="Boisrame A."/>
            <person name="Boyer J."/>
            <person name="Cattolico L."/>
            <person name="Confanioleri F."/>
            <person name="de Daruvar A."/>
            <person name="Despons L."/>
            <person name="Fabre E."/>
            <person name="Fairhead C."/>
            <person name="Ferry-Dumazet H."/>
            <person name="Groppi A."/>
            <person name="Hantraye F."/>
            <person name="Hennequin C."/>
            <person name="Jauniaux N."/>
            <person name="Joyet P."/>
            <person name="Kachouri R."/>
            <person name="Kerrest A."/>
            <person name="Koszul R."/>
            <person name="Lemaire M."/>
            <person name="Lesur I."/>
            <person name="Ma L."/>
            <person name="Muller H."/>
            <person name="Nicaud J.M."/>
            <person name="Nikolski M."/>
            <person name="Oztas S."/>
            <person name="Ozier-Kalogeropoulos O."/>
            <person name="Pellenz S."/>
            <person name="Potier S."/>
            <person name="Richard G.F."/>
            <person name="Straub M.L."/>
            <person name="Suleau A."/>
            <person name="Swennene D."/>
            <person name="Tekaia F."/>
            <person name="Wesolowski-Louvel M."/>
            <person name="Westhof E."/>
            <person name="Wirth B."/>
            <person name="Zeniou-Meyer M."/>
            <person name="Zivanovic I."/>
            <person name="Bolotin-Fukuhara M."/>
            <person name="Thierry A."/>
            <person name="Bouchier C."/>
            <person name="Caudron B."/>
            <person name="Scarpelli C."/>
            <person name="Gaillardin C."/>
            <person name="Weissenbach J."/>
            <person name="Wincker P."/>
            <person name="Souciet J.L."/>
        </authorList>
    </citation>
    <scope>NUCLEOTIDE SEQUENCE [LARGE SCALE GENOMIC DNA]</scope>
    <source>
        <strain evidence="3">ATCC 36239 / CBS 767 / BCRC 21394 / JCM 1990 / NBRC 0083 / IGC 2968</strain>
    </source>
</reference>
<dbReference type="eggNOG" id="ENOG502REFP">
    <property type="taxonomic scope" value="Eukaryota"/>
</dbReference>
<dbReference type="InParanoid" id="Q6BJH9"/>
<dbReference type="HOGENOM" id="CLU_880055_0_0_1"/>
<dbReference type="RefSeq" id="XP_461642.2">
    <property type="nucleotide sequence ID" value="XM_461642.1"/>
</dbReference>
<evidence type="ECO:0000313" key="3">
    <source>
        <dbReference type="Proteomes" id="UP000000599"/>
    </source>
</evidence>